<accession>A0A1V6TVU3</accession>
<feature type="domain" description="PH" evidence="1">
    <location>
        <begin position="1"/>
        <end position="20"/>
    </location>
</feature>
<dbReference type="STRING" id="254877.A0A1V6TVU3"/>
<dbReference type="Proteomes" id="UP000191342">
    <property type="component" value="Unassembled WGS sequence"/>
</dbReference>
<evidence type="ECO:0000313" key="3">
    <source>
        <dbReference type="Proteomes" id="UP000191342"/>
    </source>
</evidence>
<dbReference type="InterPro" id="IPR001849">
    <property type="entry name" value="PH_domain"/>
</dbReference>
<reference evidence="3" key="1">
    <citation type="journal article" date="2017" name="Nat. Microbiol.">
        <title>Global analysis of biosynthetic gene clusters reveals vast potential of secondary metabolite production in Penicillium species.</title>
        <authorList>
            <person name="Nielsen J.C."/>
            <person name="Grijseels S."/>
            <person name="Prigent S."/>
            <person name="Ji B."/>
            <person name="Dainat J."/>
            <person name="Nielsen K.F."/>
            <person name="Frisvad J.C."/>
            <person name="Workman M."/>
            <person name="Nielsen J."/>
        </authorList>
    </citation>
    <scope>NUCLEOTIDE SEQUENCE [LARGE SCALE GENOMIC DNA]</scope>
    <source>
        <strain evidence="3">IBT 14082</strain>
    </source>
</reference>
<name>A0A1V6TVU3_9EURO</name>
<organism evidence="2 3">
    <name type="scientific">Penicillium flavigenum</name>
    <dbReference type="NCBI Taxonomy" id="254877"/>
    <lineage>
        <taxon>Eukaryota</taxon>
        <taxon>Fungi</taxon>
        <taxon>Dikarya</taxon>
        <taxon>Ascomycota</taxon>
        <taxon>Pezizomycotina</taxon>
        <taxon>Eurotiomycetes</taxon>
        <taxon>Eurotiomycetidae</taxon>
        <taxon>Eurotiales</taxon>
        <taxon>Aspergillaceae</taxon>
        <taxon>Penicillium</taxon>
    </lineage>
</organism>
<dbReference type="PROSITE" id="PS50003">
    <property type="entry name" value="PH_DOMAIN"/>
    <property type="match status" value="1"/>
</dbReference>
<proteinExistence type="predicted"/>
<dbReference type="OrthoDB" id="2103397at2759"/>
<dbReference type="EMBL" id="MLQL01000003">
    <property type="protein sequence ID" value="OQE30286.1"/>
    <property type="molecule type" value="Genomic_DNA"/>
</dbReference>
<sequence length="290" mass="32995">MENTVESRKSWRKALKHRLRARRKTIKKIPTIPITDLDLSEIPHHFNLTHCLPTEFELSPRETEMVSPPAHLSSILPDYGIATSHSPPNKALIRSRIDVIILTVLAKVKREFAAKPRSSIASASSAASASLESVHLQFAREMKFVWKSGKQRVRLSGIVDYSLWYGKPNDHANMVMVKMVTMDLLKFGVYQCLAYMAIIHETRKQASIPDTSVYGVATDSSEWVFIRIRPNGEWVTKSYDWVHSPQEVVSMLAKTLALAASFDPQTGQKRWCHWSEPEFPTSLEQPKSKR</sequence>
<evidence type="ECO:0000313" key="2">
    <source>
        <dbReference type="EMBL" id="OQE30286.1"/>
    </source>
</evidence>
<keyword evidence="3" id="KW-1185">Reference proteome</keyword>
<evidence type="ECO:0000259" key="1">
    <source>
        <dbReference type="PROSITE" id="PS50003"/>
    </source>
</evidence>
<gene>
    <name evidence="2" type="ORF">PENFLA_c003G00827</name>
</gene>
<comment type="caution">
    <text evidence="2">The sequence shown here is derived from an EMBL/GenBank/DDBJ whole genome shotgun (WGS) entry which is preliminary data.</text>
</comment>
<protein>
    <recommendedName>
        <fullName evidence="1">PH domain-containing protein</fullName>
    </recommendedName>
</protein>
<dbReference type="AlphaFoldDB" id="A0A1V6TVU3"/>